<name>A0A160PRF1_9CORY</name>
<keyword evidence="2" id="KW-1185">Reference proteome</keyword>
<protein>
    <submittedName>
        <fullName evidence="1">Uncharacterized protein</fullName>
    </submittedName>
</protein>
<evidence type="ECO:0000313" key="2">
    <source>
        <dbReference type="Proteomes" id="UP000218244"/>
    </source>
</evidence>
<organism evidence="1 2">
    <name type="scientific">Corynebacterium suranareeae</name>
    <dbReference type="NCBI Taxonomy" id="2506452"/>
    <lineage>
        <taxon>Bacteria</taxon>
        <taxon>Bacillati</taxon>
        <taxon>Actinomycetota</taxon>
        <taxon>Actinomycetes</taxon>
        <taxon>Mycobacteriales</taxon>
        <taxon>Corynebacteriaceae</taxon>
        <taxon>Corynebacterium</taxon>
    </lineage>
</organism>
<sequence>METFNTGLIHLHDEAFSGVIIRKFPSTMTSERWLIIGSDWEDFSPFQSKEKGHLHISPSAPEWTELTSVDDFYTYRSTSIGGAPSSVTWFENGIWQVSEERKKQWGTLDPHKPWTDESMSWAFNSFLSDDALLELMGMRFSLGSGDNSTEGELKPHGLALKLTIENPDSDAFINYVRIMRDKEGREPFGTKEEESLLTHHKAFHEF</sequence>
<dbReference type="KEGG" id="csur:N24_1129"/>
<dbReference type="AlphaFoldDB" id="A0A160PRF1"/>
<dbReference type="RefSeq" id="WP_231910898.1">
    <property type="nucleotide sequence ID" value="NZ_AP017369.1"/>
</dbReference>
<proteinExistence type="predicted"/>
<dbReference type="EMBL" id="AP017369">
    <property type="protein sequence ID" value="BAU95391.1"/>
    <property type="molecule type" value="Genomic_DNA"/>
</dbReference>
<gene>
    <name evidence="1" type="ORF">N24_1129</name>
</gene>
<accession>A0A160PRF1</accession>
<dbReference type="Proteomes" id="UP000218244">
    <property type="component" value="Chromosome"/>
</dbReference>
<evidence type="ECO:0000313" key="1">
    <source>
        <dbReference type="EMBL" id="BAU95391.1"/>
    </source>
</evidence>
<reference evidence="1 2" key="1">
    <citation type="submission" date="2016-02" db="EMBL/GenBank/DDBJ databases">
        <title>Corynebacterium glutamicum N24 whole genome sequencing project.</title>
        <authorList>
            <person name="Matsutani M."/>
            <person name="Nangtapong N."/>
            <person name="Yakushi T."/>
            <person name="Matsushita K."/>
        </authorList>
    </citation>
    <scope>NUCLEOTIDE SEQUENCE [LARGE SCALE GENOMIC DNA]</scope>
    <source>
        <strain evidence="1 2">N24</strain>
    </source>
</reference>